<proteinExistence type="predicted"/>
<accession>A0ABS4PVH1</accession>
<keyword evidence="2" id="KW-1185">Reference proteome</keyword>
<sequence>MLRLAEEVKARHGVPDLAVDSVSIELAASLLDVSGQVPAA</sequence>
<gene>
    <name evidence="1" type="ORF">JOM49_004370</name>
</gene>
<name>A0ABS4PVH1_9PSEU</name>
<evidence type="ECO:0000313" key="1">
    <source>
        <dbReference type="EMBL" id="MBP2182844.1"/>
    </source>
</evidence>
<dbReference type="EMBL" id="JAGGMS010000001">
    <property type="protein sequence ID" value="MBP2182844.1"/>
    <property type="molecule type" value="Genomic_DNA"/>
</dbReference>
<protein>
    <submittedName>
        <fullName evidence="1">Uncharacterized protein</fullName>
    </submittedName>
</protein>
<reference evidence="1 2" key="1">
    <citation type="submission" date="2021-03" db="EMBL/GenBank/DDBJ databases">
        <title>Sequencing the genomes of 1000 actinobacteria strains.</title>
        <authorList>
            <person name="Klenk H.-P."/>
        </authorList>
    </citation>
    <scope>NUCLEOTIDE SEQUENCE [LARGE SCALE GENOMIC DNA]</scope>
    <source>
        <strain evidence="1 2">DSM 45510</strain>
    </source>
</reference>
<dbReference type="RefSeq" id="WP_281068327.1">
    <property type="nucleotide sequence ID" value="NZ_JAGGMS010000001.1"/>
</dbReference>
<comment type="caution">
    <text evidence="1">The sequence shown here is derived from an EMBL/GenBank/DDBJ whole genome shotgun (WGS) entry which is preliminary data.</text>
</comment>
<evidence type="ECO:0000313" key="2">
    <source>
        <dbReference type="Proteomes" id="UP000741013"/>
    </source>
</evidence>
<dbReference type="Proteomes" id="UP000741013">
    <property type="component" value="Unassembled WGS sequence"/>
</dbReference>
<organism evidence="1 2">
    <name type="scientific">Amycolatopsis magusensis</name>
    <dbReference type="NCBI Taxonomy" id="882444"/>
    <lineage>
        <taxon>Bacteria</taxon>
        <taxon>Bacillati</taxon>
        <taxon>Actinomycetota</taxon>
        <taxon>Actinomycetes</taxon>
        <taxon>Pseudonocardiales</taxon>
        <taxon>Pseudonocardiaceae</taxon>
        <taxon>Amycolatopsis</taxon>
    </lineage>
</organism>